<evidence type="ECO:0000313" key="1">
    <source>
        <dbReference type="EMBL" id="EGG11811.1"/>
    </source>
</evidence>
<dbReference type="VEuPathDB" id="FungiDB:MELLADRAFT_59397"/>
<dbReference type="AlphaFoldDB" id="F4R7C1"/>
<accession>F4R7C1</accession>
<organism evidence="2">
    <name type="scientific">Melampsora larici-populina (strain 98AG31 / pathotype 3-4-7)</name>
    <name type="common">Poplar leaf rust fungus</name>
    <dbReference type="NCBI Taxonomy" id="747676"/>
    <lineage>
        <taxon>Eukaryota</taxon>
        <taxon>Fungi</taxon>
        <taxon>Dikarya</taxon>
        <taxon>Basidiomycota</taxon>
        <taxon>Pucciniomycotina</taxon>
        <taxon>Pucciniomycetes</taxon>
        <taxon>Pucciniales</taxon>
        <taxon>Melampsoraceae</taxon>
        <taxon>Melampsora</taxon>
    </lineage>
</organism>
<dbReference type="EMBL" id="GL883092">
    <property type="protein sequence ID" value="EGG11811.1"/>
    <property type="molecule type" value="Genomic_DNA"/>
</dbReference>
<protein>
    <recommendedName>
        <fullName evidence="3">F-box domain-containing protein</fullName>
    </recommendedName>
</protein>
<dbReference type="OrthoDB" id="2503475at2759"/>
<evidence type="ECO:0000313" key="2">
    <source>
        <dbReference type="Proteomes" id="UP000001072"/>
    </source>
</evidence>
<dbReference type="GeneID" id="18929345"/>
<dbReference type="HOGENOM" id="CLU_868990_0_0_1"/>
<gene>
    <name evidence="1" type="ORF">MELLADRAFT_59397</name>
</gene>
<keyword evidence="2" id="KW-1185">Reference proteome</keyword>
<dbReference type="Proteomes" id="UP000001072">
    <property type="component" value="Unassembled WGS sequence"/>
</dbReference>
<reference evidence="2" key="1">
    <citation type="journal article" date="2011" name="Proc. Natl. Acad. Sci. U.S.A.">
        <title>Obligate biotrophy features unraveled by the genomic analysis of rust fungi.</title>
        <authorList>
            <person name="Duplessis S."/>
            <person name="Cuomo C.A."/>
            <person name="Lin Y.-C."/>
            <person name="Aerts A."/>
            <person name="Tisserant E."/>
            <person name="Veneault-Fourrey C."/>
            <person name="Joly D.L."/>
            <person name="Hacquard S."/>
            <person name="Amselem J."/>
            <person name="Cantarel B.L."/>
            <person name="Chiu R."/>
            <person name="Coutinho P.M."/>
            <person name="Feau N."/>
            <person name="Field M."/>
            <person name="Frey P."/>
            <person name="Gelhaye E."/>
            <person name="Goldberg J."/>
            <person name="Grabherr M.G."/>
            <person name="Kodira C.D."/>
            <person name="Kohler A."/>
            <person name="Kuees U."/>
            <person name="Lindquist E.A."/>
            <person name="Lucas S.M."/>
            <person name="Mago R."/>
            <person name="Mauceli E."/>
            <person name="Morin E."/>
            <person name="Murat C."/>
            <person name="Pangilinan J.L."/>
            <person name="Park R."/>
            <person name="Pearson M."/>
            <person name="Quesneville H."/>
            <person name="Rouhier N."/>
            <person name="Sakthikumar S."/>
            <person name="Salamov A.A."/>
            <person name="Schmutz J."/>
            <person name="Selles B."/>
            <person name="Shapiro H."/>
            <person name="Tanguay P."/>
            <person name="Tuskan G.A."/>
            <person name="Henrissat B."/>
            <person name="Van de Peer Y."/>
            <person name="Rouze P."/>
            <person name="Ellis J.G."/>
            <person name="Dodds P.N."/>
            <person name="Schein J.E."/>
            <person name="Zhong S."/>
            <person name="Hamelin R.C."/>
            <person name="Grigoriev I.V."/>
            <person name="Szabo L.J."/>
            <person name="Martin F."/>
        </authorList>
    </citation>
    <scope>NUCLEOTIDE SEQUENCE [LARGE SCALE GENOMIC DNA]</scope>
    <source>
        <strain evidence="2">98AG31 / pathotype 3-4-7</strain>
    </source>
</reference>
<evidence type="ECO:0008006" key="3">
    <source>
        <dbReference type="Google" id="ProtNLM"/>
    </source>
</evidence>
<dbReference type="KEGG" id="mlr:MELLADRAFT_59397"/>
<sequence length="320" mass="36643">MSSSFTHLFQNLPLEIIDIIIDLYIHSDQSQPSYPRNGLAAPGTRLSRLACLSHEMFERCNRHTWKNVLINLGSPPSQGSIRSLERLLKVGPEITYHIRNIKVEIFLSIGDVSSGALLPFLRMTRDALTQLVGPRIKRFDLEISFVDQQNPDGSLRMTWVTFQELTREILSYVSHCRNLEVLKIIGEPTWFDHGTLAQVINRMPHLTQFEYISRPAEVVPDFQSGSAYQTLSLALSSLRKLERLSLLELFLPHGSWCSIKWNNSLMSLSVGNHAGDCERSMLEFVSQWQHSPQNLGTDQLNMFQDQLPKNFRLHLHSLNH</sequence>
<dbReference type="InParanoid" id="F4R7C1"/>
<dbReference type="RefSeq" id="XP_007405446.1">
    <property type="nucleotide sequence ID" value="XM_007405384.1"/>
</dbReference>
<proteinExistence type="predicted"/>
<name>F4R7C1_MELLP</name>